<dbReference type="RefSeq" id="WP_006257515.1">
    <property type="nucleotide sequence ID" value="NZ_BCMQ01000001.1"/>
</dbReference>
<dbReference type="AlphaFoldDB" id="A0AAI8G4R3"/>
<dbReference type="SUPFAM" id="SSF69318">
    <property type="entry name" value="Integrin alpha N-terminal domain"/>
    <property type="match status" value="1"/>
</dbReference>
<evidence type="ECO:0000313" key="2">
    <source>
        <dbReference type="EMBL" id="ALU25986.1"/>
    </source>
</evidence>
<sequence>MSRLLFLCCSFLFISSVVMGQNTRNLERTLQPKWKMQIYDKESPVKAKTLLYNDIPKTFDFRGTVMESISWKDKEGEKILILTTTGYFPYRDLSQKGFGQYSSGTKGEIYMYMFTNKDDDNGYVMTMKMYDVVPCGEGSPAPYIGYVPMGTVVTDLDNDGVTEVIVSYVTSCNDGEKGEYDLKVMLFNGEENILAKGAFIPSEGKVDKPVVEKADKTKKVFSKSVEEGWKKIANSFK</sequence>
<evidence type="ECO:0000256" key="1">
    <source>
        <dbReference type="SAM" id="SignalP"/>
    </source>
</evidence>
<dbReference type="KEGG" id="mod:AS202_07445"/>
<protein>
    <submittedName>
        <fullName evidence="2">Uncharacterized protein</fullName>
    </submittedName>
</protein>
<dbReference type="Proteomes" id="UP000069030">
    <property type="component" value="Chromosome"/>
</dbReference>
<dbReference type="GeneID" id="66974629"/>
<reference evidence="2 3" key="1">
    <citation type="journal article" date="2016" name="J. Zhejiang Univ. Sci. B">
        <title>Antibiotic resistance mechanisms of Myroides sp.</title>
        <authorList>
            <person name="Hu S."/>
            <person name="Yuan S."/>
            <person name="Qu H."/>
            <person name="Jiang T."/>
            <person name="Zhou Y."/>
            <person name="Wang M."/>
            <person name="Ming D."/>
        </authorList>
    </citation>
    <scope>NUCLEOTIDE SEQUENCE [LARGE SCALE GENOMIC DNA]</scope>
    <source>
        <strain evidence="2 3">PR63039</strain>
    </source>
</reference>
<feature type="signal peptide" evidence="1">
    <location>
        <begin position="1"/>
        <end position="20"/>
    </location>
</feature>
<name>A0AAI8G4R3_9FLAO</name>
<keyword evidence="1" id="KW-0732">Signal</keyword>
<dbReference type="InterPro" id="IPR028994">
    <property type="entry name" value="Integrin_alpha_N"/>
</dbReference>
<dbReference type="EMBL" id="CP013690">
    <property type="protein sequence ID" value="ALU25986.1"/>
    <property type="molecule type" value="Genomic_DNA"/>
</dbReference>
<accession>A0AAI8G4R3</accession>
<dbReference type="NCBIfam" id="NF046077">
    <property type="entry name" value="LPS_M949_RS01915"/>
    <property type="match status" value="1"/>
</dbReference>
<feature type="chain" id="PRO_5042528660" evidence="1">
    <location>
        <begin position="21"/>
        <end position="237"/>
    </location>
</feature>
<proteinExistence type="predicted"/>
<organism evidence="2 3">
    <name type="scientific">Myroides odoratimimus</name>
    <dbReference type="NCBI Taxonomy" id="76832"/>
    <lineage>
        <taxon>Bacteria</taxon>
        <taxon>Pseudomonadati</taxon>
        <taxon>Bacteroidota</taxon>
        <taxon>Flavobacteriia</taxon>
        <taxon>Flavobacteriales</taxon>
        <taxon>Flavobacteriaceae</taxon>
        <taxon>Myroides</taxon>
    </lineage>
</organism>
<evidence type="ECO:0000313" key="3">
    <source>
        <dbReference type="Proteomes" id="UP000069030"/>
    </source>
</evidence>
<dbReference type="InterPro" id="IPR058148">
    <property type="entry name" value="M949_RS01915-like_dom"/>
</dbReference>
<gene>
    <name evidence="2" type="ORF">AS202_07445</name>
</gene>